<gene>
    <name evidence="4" type="ORF">EVA_09284</name>
</gene>
<feature type="domain" description="AMP-dependent synthetase/ligase" evidence="3">
    <location>
        <begin position="3"/>
        <end position="383"/>
    </location>
</feature>
<dbReference type="AlphaFoldDB" id="J9GR88"/>
<proteinExistence type="predicted"/>
<dbReference type="GO" id="GO:0004467">
    <property type="term" value="F:long-chain fatty acid-CoA ligase activity"/>
    <property type="evidence" value="ECO:0007669"/>
    <property type="project" value="TreeGrafter"/>
</dbReference>
<dbReference type="Pfam" id="PF00501">
    <property type="entry name" value="AMP-binding"/>
    <property type="match status" value="1"/>
</dbReference>
<keyword evidence="4" id="KW-0436">Ligase</keyword>
<organism evidence="4">
    <name type="scientific">gut metagenome</name>
    <dbReference type="NCBI Taxonomy" id="749906"/>
    <lineage>
        <taxon>unclassified sequences</taxon>
        <taxon>metagenomes</taxon>
        <taxon>organismal metagenomes</taxon>
    </lineage>
</organism>
<evidence type="ECO:0000256" key="1">
    <source>
        <dbReference type="ARBA" id="ARBA00022741"/>
    </source>
</evidence>
<feature type="non-terminal residue" evidence="4">
    <location>
        <position position="393"/>
    </location>
</feature>
<accession>J9GR88</accession>
<dbReference type="PANTHER" id="PTHR43272">
    <property type="entry name" value="LONG-CHAIN-FATTY-ACID--COA LIGASE"/>
    <property type="match status" value="1"/>
</dbReference>
<comment type="caution">
    <text evidence="4">The sequence shown here is derived from an EMBL/GenBank/DDBJ whole genome shotgun (WGS) entry which is preliminary data.</text>
</comment>
<dbReference type="GO" id="GO:0005524">
    <property type="term" value="F:ATP binding"/>
    <property type="evidence" value="ECO:0007669"/>
    <property type="project" value="UniProtKB-KW"/>
</dbReference>
<dbReference type="GO" id="GO:0016020">
    <property type="term" value="C:membrane"/>
    <property type="evidence" value="ECO:0007669"/>
    <property type="project" value="TreeGrafter"/>
</dbReference>
<dbReference type="Gene3D" id="3.40.50.12780">
    <property type="entry name" value="N-terminal domain of ligase-like"/>
    <property type="match status" value="1"/>
</dbReference>
<dbReference type="PROSITE" id="PS00455">
    <property type="entry name" value="AMP_BINDING"/>
    <property type="match status" value="1"/>
</dbReference>
<dbReference type="SUPFAM" id="SSF56801">
    <property type="entry name" value="Acetyl-CoA synthetase-like"/>
    <property type="match status" value="1"/>
</dbReference>
<dbReference type="InterPro" id="IPR020845">
    <property type="entry name" value="AMP-binding_CS"/>
</dbReference>
<name>J9GR88_9ZZZZ</name>
<sequence length="393" mass="43430">MDLRKGDRVAMLLTNCIDAVTFDEAALGNGLVPVPLHAIDTAGSSAYILRDSNARFLVTTSRARWNAIAKAAALEQDGLPDLNLVVFTNEFVTEGSPQDVEGHPVTLLGLEEWLSTGNHVPETALPEPPAAEDIAGFIYTSGTTGRPKGVMLTHRNIVENVKQINRCFDFSHEDLFLSYLPFSHTFERTVAHYNSLANGSAMAFARSAASIEQDMLTVQPTLMCSVPRVYERIYQRLAHELAEASEEKRHLTAWTKEVGWRRFCVINDLPVEHSQRENLDETVWPTLDTDIASKIRALFGGRLRATFAGGASLNMAVAKFFCSMGINILQLYGLTETSPIVSFTRPIGNHPSCVGWPVPDCEVKLGEHDELLVRGPQVMKGYWGKPRETEAAF</sequence>
<dbReference type="InterPro" id="IPR042099">
    <property type="entry name" value="ANL_N_sf"/>
</dbReference>
<reference evidence="4" key="1">
    <citation type="journal article" date="2012" name="PLoS ONE">
        <title>Gene sets for utilization of primary and secondary nutrition supplies in the distal gut of endangered iberian lynx.</title>
        <authorList>
            <person name="Alcaide M."/>
            <person name="Messina E."/>
            <person name="Richter M."/>
            <person name="Bargiela R."/>
            <person name="Peplies J."/>
            <person name="Huws S.A."/>
            <person name="Newbold C.J."/>
            <person name="Golyshin P.N."/>
            <person name="Simon M.A."/>
            <person name="Lopez G."/>
            <person name="Yakimov M.M."/>
            <person name="Ferrer M."/>
        </authorList>
    </citation>
    <scope>NUCLEOTIDE SEQUENCE</scope>
</reference>
<evidence type="ECO:0000313" key="4">
    <source>
        <dbReference type="EMBL" id="EJX02610.1"/>
    </source>
</evidence>
<protein>
    <submittedName>
        <fullName evidence="4">Long-chain-fatty-acid--CoA ligase</fullName>
    </submittedName>
</protein>
<dbReference type="PANTHER" id="PTHR43272:SF33">
    <property type="entry name" value="AMP-BINDING DOMAIN-CONTAINING PROTEIN-RELATED"/>
    <property type="match status" value="1"/>
</dbReference>
<keyword evidence="1" id="KW-0547">Nucleotide-binding</keyword>
<dbReference type="EMBL" id="AMCI01002476">
    <property type="protein sequence ID" value="EJX02610.1"/>
    <property type="molecule type" value="Genomic_DNA"/>
</dbReference>
<keyword evidence="2" id="KW-0067">ATP-binding</keyword>
<evidence type="ECO:0000256" key="2">
    <source>
        <dbReference type="ARBA" id="ARBA00022840"/>
    </source>
</evidence>
<dbReference type="InterPro" id="IPR000873">
    <property type="entry name" value="AMP-dep_synth/lig_dom"/>
</dbReference>
<evidence type="ECO:0000259" key="3">
    <source>
        <dbReference type="Pfam" id="PF00501"/>
    </source>
</evidence>